<comment type="caution">
    <text evidence="2">The sequence shown here is derived from an EMBL/GenBank/DDBJ whole genome shotgun (WGS) entry which is preliminary data.</text>
</comment>
<feature type="region of interest" description="Disordered" evidence="1">
    <location>
        <begin position="100"/>
        <end position="119"/>
    </location>
</feature>
<organism evidence="2 3">
    <name type="scientific">Spiribacter salinus</name>
    <dbReference type="NCBI Taxonomy" id="1335746"/>
    <lineage>
        <taxon>Bacteria</taxon>
        <taxon>Pseudomonadati</taxon>
        <taxon>Pseudomonadota</taxon>
        <taxon>Gammaproteobacteria</taxon>
        <taxon>Chromatiales</taxon>
        <taxon>Ectothiorhodospiraceae</taxon>
        <taxon>Spiribacter</taxon>
    </lineage>
</organism>
<protein>
    <submittedName>
        <fullName evidence="2">Uncharacterized protein</fullName>
    </submittedName>
</protein>
<sequence>MGLTDQERAEARRLLGTDAVGQLISDAASALRARLQATSAKDAERHHDKVQRRAGELRELLQGDQYAVAELLEAGLVESDQPYEALADLLDRIARVEAAAQRAGTRQRSNPAGGERRKQHREAIARLAVMKFREHRPEASKAEAQEFAEFVHDAAARRVDPQGYTLRVGESMRRAVEAVWSVRDRA</sequence>
<accession>A0A540VQM4</accession>
<proteinExistence type="predicted"/>
<dbReference type="EMBL" id="VIFK01000097">
    <property type="protein sequence ID" value="TQE99069.1"/>
    <property type="molecule type" value="Genomic_DNA"/>
</dbReference>
<evidence type="ECO:0000313" key="3">
    <source>
        <dbReference type="Proteomes" id="UP000315400"/>
    </source>
</evidence>
<reference evidence="2 3" key="1">
    <citation type="submission" date="2019-06" db="EMBL/GenBank/DDBJ databases">
        <title>Metagenome assembled Genome of Spiribacter salinus SL48-SHIP from the microbial mat of Salt Lake 48 (Novosibirsk region, Russia).</title>
        <authorList>
            <person name="Shipova A."/>
            <person name="Rozanov A.S."/>
            <person name="Bryanskaya A.V."/>
            <person name="Peltek S.E."/>
        </authorList>
    </citation>
    <scope>NUCLEOTIDE SEQUENCE [LARGE SCALE GENOMIC DNA]</scope>
    <source>
        <strain evidence="2">SL48-SHIP-2</strain>
    </source>
</reference>
<evidence type="ECO:0000256" key="1">
    <source>
        <dbReference type="SAM" id="MobiDB-lite"/>
    </source>
</evidence>
<evidence type="ECO:0000313" key="2">
    <source>
        <dbReference type="EMBL" id="TQE99069.1"/>
    </source>
</evidence>
<dbReference type="AlphaFoldDB" id="A0A540VQM4"/>
<gene>
    <name evidence="2" type="ORF">FKY71_10595</name>
</gene>
<name>A0A540VQM4_9GAMM</name>
<dbReference type="Proteomes" id="UP000315400">
    <property type="component" value="Unassembled WGS sequence"/>
</dbReference>